<evidence type="ECO:0000313" key="5">
    <source>
        <dbReference type="EMBL" id="PKR52966.1"/>
    </source>
</evidence>
<keyword evidence="3" id="KW-0175">Coiled coil</keyword>
<dbReference type="NCBIfam" id="TIGR01845">
    <property type="entry name" value="outer_NodT"/>
    <property type="match status" value="1"/>
</dbReference>
<dbReference type="InterPro" id="IPR003423">
    <property type="entry name" value="OMP_efflux"/>
</dbReference>
<keyword evidence="2" id="KW-0449">Lipoprotein</keyword>
<keyword evidence="2" id="KW-0732">Signal</keyword>
<accession>A0A2N3KR33</accession>
<sequence length="488" mass="53051">MLKSTLQTGTILTLLLLAGCSSLEKATYNQPDVTLPAGWRSDSTVTGTTATAPANLSTPATKTGTTPQSSATANNAGVAMAPSNWWHNFNDPALDQLVANALAQNNDLAAATIKVRQAQLQAGIAKTDLFPDLSAGANSSTSRNLDTGRISRSYGTTSSVSYEVDLWGKLGSNYDAKKWEALATEKDRASTALTLTGTTANLYWQSVYDQQRLAIAQASIDYARKTLELVNVQYQSGASSSLELYESRRSLESQLADYTQIAQSLKANKNALSILFDQPPQEIAITRNTLPDGMLPAVKSGLPADLLARRPDVKAAELRLRADVANINTAKTSLLPTLNLTGELGTSSDQLRNLLENPIGTLGASIALPFLNWNERQLDIRVSEAQYEQDVINYRQTLYQAFSDVETALSARDHYIAQAQNLRAALNDARNAERIYETRFRAGAVSMQSWLDAQENRRTAEESLLQNQLNQILNLVTLYQALGGDSEI</sequence>
<proteinExistence type="inferred from homology"/>
<dbReference type="OrthoDB" id="9783100at2"/>
<evidence type="ECO:0000256" key="3">
    <source>
        <dbReference type="SAM" id="Coils"/>
    </source>
</evidence>
<keyword evidence="2" id="KW-0812">Transmembrane</keyword>
<evidence type="ECO:0000256" key="2">
    <source>
        <dbReference type="RuleBase" id="RU362097"/>
    </source>
</evidence>
<keyword evidence="2" id="KW-0564">Palmitate</keyword>
<dbReference type="PANTHER" id="PTHR30203">
    <property type="entry name" value="OUTER MEMBRANE CATION EFFLUX PROTEIN"/>
    <property type="match status" value="1"/>
</dbReference>
<comment type="subcellular location">
    <subcellularLocation>
        <location evidence="2">Cell membrane</location>
        <topology evidence="2">Lipid-anchor</topology>
    </subcellularLocation>
</comment>
<feature type="chain" id="PRO_5014487888" evidence="2">
    <location>
        <begin position="26"/>
        <end position="488"/>
    </location>
</feature>
<protein>
    <submittedName>
        <fullName evidence="5">RND transporter</fullName>
    </submittedName>
</protein>
<feature type="region of interest" description="Disordered" evidence="4">
    <location>
        <begin position="38"/>
        <end position="72"/>
    </location>
</feature>
<feature type="signal peptide" evidence="2">
    <location>
        <begin position="1"/>
        <end position="25"/>
    </location>
</feature>
<evidence type="ECO:0000256" key="1">
    <source>
        <dbReference type="ARBA" id="ARBA00007613"/>
    </source>
</evidence>
<organism evidence="5 6">
    <name type="scientific">Thalassospira marina</name>
    <dbReference type="NCBI Taxonomy" id="2048283"/>
    <lineage>
        <taxon>Bacteria</taxon>
        <taxon>Pseudomonadati</taxon>
        <taxon>Pseudomonadota</taxon>
        <taxon>Alphaproteobacteria</taxon>
        <taxon>Rhodospirillales</taxon>
        <taxon>Thalassospiraceae</taxon>
        <taxon>Thalassospira</taxon>
    </lineage>
</organism>
<name>A0A2N3KR33_9PROT</name>
<dbReference type="SUPFAM" id="SSF56954">
    <property type="entry name" value="Outer membrane efflux proteins (OEP)"/>
    <property type="match status" value="1"/>
</dbReference>
<dbReference type="RefSeq" id="WP_101268658.1">
    <property type="nucleotide sequence ID" value="NZ_NWTK01000011.1"/>
</dbReference>
<dbReference type="PANTHER" id="PTHR30203:SF32">
    <property type="entry name" value="CATION EFFLUX SYSTEM PROTEIN CUSC"/>
    <property type="match status" value="1"/>
</dbReference>
<dbReference type="Proteomes" id="UP000233597">
    <property type="component" value="Unassembled WGS sequence"/>
</dbReference>
<keyword evidence="2" id="KW-1134">Transmembrane beta strand</keyword>
<feature type="coiled-coil region" evidence="3">
    <location>
        <begin position="412"/>
        <end position="471"/>
    </location>
</feature>
<keyword evidence="2" id="KW-0472">Membrane</keyword>
<dbReference type="AlphaFoldDB" id="A0A2N3KR33"/>
<dbReference type="GO" id="GO:0015562">
    <property type="term" value="F:efflux transmembrane transporter activity"/>
    <property type="evidence" value="ECO:0007669"/>
    <property type="project" value="InterPro"/>
</dbReference>
<evidence type="ECO:0000313" key="6">
    <source>
        <dbReference type="Proteomes" id="UP000233597"/>
    </source>
</evidence>
<dbReference type="Gene3D" id="1.20.1600.10">
    <property type="entry name" value="Outer membrane efflux proteins (OEP)"/>
    <property type="match status" value="1"/>
</dbReference>
<dbReference type="PROSITE" id="PS51257">
    <property type="entry name" value="PROKAR_LIPOPROTEIN"/>
    <property type="match status" value="1"/>
</dbReference>
<feature type="compositionally biased region" description="Polar residues" evidence="4">
    <location>
        <begin position="41"/>
        <end position="72"/>
    </location>
</feature>
<dbReference type="Gene3D" id="2.20.200.10">
    <property type="entry name" value="Outer membrane efflux proteins (OEP)"/>
    <property type="match status" value="1"/>
</dbReference>
<evidence type="ECO:0000256" key="4">
    <source>
        <dbReference type="SAM" id="MobiDB-lite"/>
    </source>
</evidence>
<comment type="similarity">
    <text evidence="1 2">Belongs to the outer membrane factor (OMF) (TC 1.B.17) family.</text>
</comment>
<dbReference type="Pfam" id="PF02321">
    <property type="entry name" value="OEP"/>
    <property type="match status" value="2"/>
</dbReference>
<dbReference type="InterPro" id="IPR010131">
    <property type="entry name" value="MdtP/NodT-like"/>
</dbReference>
<comment type="caution">
    <text evidence="5">The sequence shown here is derived from an EMBL/GenBank/DDBJ whole genome shotgun (WGS) entry which is preliminary data.</text>
</comment>
<dbReference type="EMBL" id="NWTK01000011">
    <property type="protein sequence ID" value="PKR52966.1"/>
    <property type="molecule type" value="Genomic_DNA"/>
</dbReference>
<dbReference type="GO" id="GO:0005886">
    <property type="term" value="C:plasma membrane"/>
    <property type="evidence" value="ECO:0007669"/>
    <property type="project" value="UniProtKB-SubCell"/>
</dbReference>
<gene>
    <name evidence="5" type="ORF">COO20_16865</name>
</gene>
<reference evidence="5 6" key="1">
    <citation type="submission" date="2017-09" db="EMBL/GenBank/DDBJ databases">
        <title>Biodiversity and function of Thalassospira species in the particle-attached aromatic-hydrocarbon-degrading consortia from the surface seawater of the South China Sea.</title>
        <authorList>
            <person name="Dong C."/>
            <person name="Liu R."/>
            <person name="Shao Z."/>
        </authorList>
    </citation>
    <scope>NUCLEOTIDE SEQUENCE [LARGE SCALE GENOMIC DNA]</scope>
    <source>
        <strain evidence="5 6">CSC1P2</strain>
    </source>
</reference>